<reference evidence="1 2" key="1">
    <citation type="submission" date="2011-11" db="EMBL/GenBank/DDBJ databases">
        <title>Complete sequence of Granulicella mallensis MP5ACTX8.</title>
        <authorList>
            <consortium name="US DOE Joint Genome Institute"/>
            <person name="Lucas S."/>
            <person name="Copeland A."/>
            <person name="Lapidus A."/>
            <person name="Cheng J.-F."/>
            <person name="Goodwin L."/>
            <person name="Pitluck S."/>
            <person name="Peters L."/>
            <person name="Lu M."/>
            <person name="Detter J.C."/>
            <person name="Han C."/>
            <person name="Tapia R."/>
            <person name="Land M."/>
            <person name="Hauser L."/>
            <person name="Kyrpides N."/>
            <person name="Ivanova N."/>
            <person name="Mikhailova N."/>
            <person name="Pagani I."/>
            <person name="Rawat S."/>
            <person name="Mannisto M."/>
            <person name="Haggblom M."/>
            <person name="Woyke T."/>
        </authorList>
    </citation>
    <scope>NUCLEOTIDE SEQUENCE [LARGE SCALE GENOMIC DNA]</scope>
    <source>
        <strain evidence="2">ATCC BAA-1857 / DSM 23137 / MP5ACTX8</strain>
    </source>
</reference>
<dbReference type="KEGG" id="gma:AciX8_0244"/>
<evidence type="ECO:0000313" key="2">
    <source>
        <dbReference type="Proteomes" id="UP000007113"/>
    </source>
</evidence>
<dbReference type="AlphaFoldDB" id="G8NZX5"/>
<evidence type="ECO:0000313" key="1">
    <source>
        <dbReference type="EMBL" id="AEU34602.1"/>
    </source>
</evidence>
<organism evidence="1 2">
    <name type="scientific">Granulicella mallensis (strain ATCC BAA-1857 / DSM 23137 / MP5ACTX8)</name>
    <dbReference type="NCBI Taxonomy" id="682795"/>
    <lineage>
        <taxon>Bacteria</taxon>
        <taxon>Pseudomonadati</taxon>
        <taxon>Acidobacteriota</taxon>
        <taxon>Terriglobia</taxon>
        <taxon>Terriglobales</taxon>
        <taxon>Acidobacteriaceae</taxon>
        <taxon>Granulicella</taxon>
    </lineage>
</organism>
<accession>G8NZX5</accession>
<dbReference type="EMBL" id="CP003130">
    <property type="protein sequence ID" value="AEU34602.1"/>
    <property type="molecule type" value="Genomic_DNA"/>
</dbReference>
<sequence length="62" mass="7145">MRFASNPQSLPLCNRTQQDTGLMGTTHLWNVTLFLNLYRFRNKNGLESPSRGHFYLCKLSLG</sequence>
<name>G8NZX5_GRAMM</name>
<keyword evidence="2" id="KW-1185">Reference proteome</keyword>
<gene>
    <name evidence="1" type="ordered locus">AciX8_0244</name>
</gene>
<dbReference type="HOGENOM" id="CLU_2897876_0_0_0"/>
<dbReference type="Proteomes" id="UP000007113">
    <property type="component" value="Chromosome"/>
</dbReference>
<protein>
    <submittedName>
        <fullName evidence="1">Uncharacterized protein</fullName>
    </submittedName>
</protein>
<proteinExistence type="predicted"/>